<dbReference type="Proteomes" id="UP001201449">
    <property type="component" value="Unassembled WGS sequence"/>
</dbReference>
<gene>
    <name evidence="1" type="ORF">L0U89_03345</name>
</gene>
<sequence>METSVHIGFEQLKHLLLQLSPDEIADVKIFLDDLQRAKKGPENKKKLEELLLNGPTLSEDELARIEEARKSIDQWGKK</sequence>
<evidence type="ECO:0008006" key="3">
    <source>
        <dbReference type="Google" id="ProtNLM"/>
    </source>
</evidence>
<accession>A0ABS9BQ12</accession>
<evidence type="ECO:0000313" key="2">
    <source>
        <dbReference type="Proteomes" id="UP001201449"/>
    </source>
</evidence>
<comment type="caution">
    <text evidence="1">The sequence shown here is derived from an EMBL/GenBank/DDBJ whole genome shotgun (WGS) entry which is preliminary data.</text>
</comment>
<protein>
    <recommendedName>
        <fullName evidence="3">DUF2281 domain-containing protein</fullName>
    </recommendedName>
</protein>
<name>A0ABS9BQ12_9BACT</name>
<evidence type="ECO:0000313" key="1">
    <source>
        <dbReference type="EMBL" id="MCF1750092.1"/>
    </source>
</evidence>
<proteinExistence type="predicted"/>
<keyword evidence="2" id="KW-1185">Reference proteome</keyword>
<organism evidence="1 2">
    <name type="scientific">Mariniradius sediminis</name>
    <dbReference type="NCBI Taxonomy" id="2909237"/>
    <lineage>
        <taxon>Bacteria</taxon>
        <taxon>Pseudomonadati</taxon>
        <taxon>Bacteroidota</taxon>
        <taxon>Cytophagia</taxon>
        <taxon>Cytophagales</taxon>
        <taxon>Cyclobacteriaceae</taxon>
        <taxon>Mariniradius</taxon>
    </lineage>
</organism>
<reference evidence="1 2" key="1">
    <citation type="submission" date="2022-01" db="EMBL/GenBank/DDBJ databases">
        <title>Mariniradius saccharolyticus sp. nov., isolated from sediment of a river.</title>
        <authorList>
            <person name="Liu H."/>
        </authorList>
    </citation>
    <scope>NUCLEOTIDE SEQUENCE [LARGE SCALE GENOMIC DNA]</scope>
    <source>
        <strain evidence="1 2">RY-2</strain>
    </source>
</reference>
<dbReference type="EMBL" id="JAKEVZ010000002">
    <property type="protein sequence ID" value="MCF1750092.1"/>
    <property type="molecule type" value="Genomic_DNA"/>
</dbReference>
<dbReference type="RefSeq" id="WP_234860221.1">
    <property type="nucleotide sequence ID" value="NZ_JAKEVZ010000002.1"/>
</dbReference>